<feature type="transmembrane region" description="Helical" evidence="1">
    <location>
        <begin position="67"/>
        <end position="85"/>
    </location>
</feature>
<keyword evidence="1" id="KW-0472">Membrane</keyword>
<sequence>MHIEINTLFTLGSVMGLLVGGGLLKLVSHLSRGRIQFMYAICGGILLGLLFFDILPSTWHLYDLKGVLLGIVAGYIVMLCIDLFLHKTNSAISPFQSLVLLTAAIFFHNIITGITFGITDLHQSASVFVATLLHQIPEGMALMTVLSIAKIPNVFFLFIIVLLSLSLGGSLLLGESVQASSLKIQALSTGGAIGTLSFVIFHEIIGKAISHFRNLHVWLLISLGVLIIYIYHYSLSLFHSH</sequence>
<feature type="transmembrane region" description="Helical" evidence="1">
    <location>
        <begin position="36"/>
        <end position="55"/>
    </location>
</feature>
<dbReference type="RefSeq" id="WP_049164002.1">
    <property type="nucleotide sequence ID" value="NZ_CP010586.1"/>
</dbReference>
<dbReference type="Proteomes" id="UP000036410">
    <property type="component" value="Chromosome"/>
</dbReference>
<accession>A0A806TH48</accession>
<dbReference type="GeneID" id="48012363"/>
<name>A0A806TH48_PRIMG</name>
<dbReference type="EMBL" id="CP010586">
    <property type="protein sequence ID" value="AKP76758.1"/>
    <property type="molecule type" value="Genomic_DNA"/>
</dbReference>
<feature type="transmembrane region" description="Helical" evidence="1">
    <location>
        <begin position="97"/>
        <end position="119"/>
    </location>
</feature>
<feature type="transmembrane region" description="Helical" evidence="1">
    <location>
        <begin position="6"/>
        <end position="24"/>
    </location>
</feature>
<dbReference type="AlphaFoldDB" id="A0A806TH48"/>
<keyword evidence="1" id="KW-0812">Transmembrane</keyword>
<evidence type="ECO:0000313" key="3">
    <source>
        <dbReference type="Proteomes" id="UP000036410"/>
    </source>
</evidence>
<proteinExistence type="predicted"/>
<evidence type="ECO:0000256" key="1">
    <source>
        <dbReference type="SAM" id="Phobius"/>
    </source>
</evidence>
<evidence type="ECO:0000313" key="2">
    <source>
        <dbReference type="EMBL" id="AKP76758.1"/>
    </source>
</evidence>
<organism evidence="2 3">
    <name type="scientific">Priestia megaterium Q3</name>
    <dbReference type="NCBI Taxonomy" id="1452722"/>
    <lineage>
        <taxon>Bacteria</taxon>
        <taxon>Bacillati</taxon>
        <taxon>Bacillota</taxon>
        <taxon>Bacilli</taxon>
        <taxon>Bacillales</taxon>
        <taxon>Bacillaceae</taxon>
        <taxon>Priestia</taxon>
    </lineage>
</organism>
<protein>
    <submittedName>
        <fullName evidence="2">ZIP Zinc transporter</fullName>
    </submittedName>
</protein>
<reference evidence="2 3" key="1">
    <citation type="submission" date="2015-01" db="EMBL/GenBank/DDBJ databases">
        <title>Genome sequence of bacillus megaterium Q3.</title>
        <authorList>
            <person name="Wang Y."/>
            <person name="Luo K."/>
            <person name="Bai L."/>
            <person name="Luo F."/>
        </authorList>
    </citation>
    <scope>NUCLEOTIDE SEQUENCE [LARGE SCALE GENOMIC DNA]</scope>
    <source>
        <strain evidence="2 3">Q3</strain>
    </source>
</reference>
<feature type="transmembrane region" description="Helical" evidence="1">
    <location>
        <begin position="217"/>
        <end position="235"/>
    </location>
</feature>
<feature type="transmembrane region" description="Helical" evidence="1">
    <location>
        <begin position="155"/>
        <end position="174"/>
    </location>
</feature>
<gene>
    <name evidence="2" type="ORF">AS52_01793</name>
</gene>
<keyword evidence="1" id="KW-1133">Transmembrane helix</keyword>
<feature type="transmembrane region" description="Helical" evidence="1">
    <location>
        <begin position="186"/>
        <end position="205"/>
    </location>
</feature>